<organism evidence="7 8">
    <name type="scientific">Tetraparma gracilis</name>
    <dbReference type="NCBI Taxonomy" id="2962635"/>
    <lineage>
        <taxon>Eukaryota</taxon>
        <taxon>Sar</taxon>
        <taxon>Stramenopiles</taxon>
        <taxon>Ochrophyta</taxon>
        <taxon>Bolidophyceae</taxon>
        <taxon>Parmales</taxon>
        <taxon>Triparmaceae</taxon>
        <taxon>Tetraparma</taxon>
    </lineage>
</organism>
<dbReference type="InterPro" id="IPR011990">
    <property type="entry name" value="TPR-like_helical_dom_sf"/>
</dbReference>
<evidence type="ECO:0000259" key="6">
    <source>
        <dbReference type="Pfam" id="PF13844"/>
    </source>
</evidence>
<reference evidence="7 8" key="1">
    <citation type="journal article" date="2023" name="Commun. Biol.">
        <title>Genome analysis of Parmales, the sister group of diatoms, reveals the evolutionary specialization of diatoms from phago-mixotrophs to photoautotrophs.</title>
        <authorList>
            <person name="Ban H."/>
            <person name="Sato S."/>
            <person name="Yoshikawa S."/>
            <person name="Yamada K."/>
            <person name="Nakamura Y."/>
            <person name="Ichinomiya M."/>
            <person name="Sato N."/>
            <person name="Blanc-Mathieu R."/>
            <person name="Endo H."/>
            <person name="Kuwata A."/>
            <person name="Ogata H."/>
        </authorList>
    </citation>
    <scope>NUCLEOTIDE SEQUENCE [LARGE SCALE GENOMIC DNA]</scope>
</reference>
<feature type="non-terminal residue" evidence="7">
    <location>
        <position position="575"/>
    </location>
</feature>
<dbReference type="InterPro" id="IPR029489">
    <property type="entry name" value="OGT/SEC/SPY_C"/>
</dbReference>
<comment type="caution">
    <text evidence="7">The sequence shown here is derived from an EMBL/GenBank/DDBJ whole genome shotgun (WGS) entry which is preliminary data.</text>
</comment>
<proteinExistence type="predicted"/>
<evidence type="ECO:0000256" key="2">
    <source>
        <dbReference type="ARBA" id="ARBA00022679"/>
    </source>
</evidence>
<dbReference type="Proteomes" id="UP001165060">
    <property type="component" value="Unassembled WGS sequence"/>
</dbReference>
<dbReference type="PANTHER" id="PTHR44366">
    <property type="entry name" value="UDP-N-ACETYLGLUCOSAMINE--PEPTIDE N-ACETYLGLUCOSAMINYLTRANSFERASE 110 KDA SUBUNIT"/>
    <property type="match status" value="1"/>
</dbReference>
<dbReference type="Gene3D" id="3.40.50.11380">
    <property type="match status" value="1"/>
</dbReference>
<dbReference type="Pfam" id="PF13844">
    <property type="entry name" value="Glyco_transf_41"/>
    <property type="match status" value="2"/>
</dbReference>
<feature type="region of interest" description="Disordered" evidence="5">
    <location>
        <begin position="155"/>
        <end position="176"/>
    </location>
</feature>
<keyword evidence="3" id="KW-0677">Repeat</keyword>
<evidence type="ECO:0000313" key="7">
    <source>
        <dbReference type="EMBL" id="GMI19053.1"/>
    </source>
</evidence>
<dbReference type="Gene3D" id="1.25.40.10">
    <property type="entry name" value="Tetratricopeptide repeat domain"/>
    <property type="match status" value="1"/>
</dbReference>
<protein>
    <recommendedName>
        <fullName evidence="6">O-GlcNAc transferase C-terminal domain-containing protein</fullName>
    </recommendedName>
</protein>
<dbReference type="SUPFAM" id="SSF48452">
    <property type="entry name" value="TPR-like"/>
    <property type="match status" value="1"/>
</dbReference>
<feature type="domain" description="O-GlcNAc transferase C-terminal" evidence="6">
    <location>
        <begin position="363"/>
        <end position="466"/>
    </location>
</feature>
<gene>
    <name evidence="7" type="ORF">TeGR_g13312</name>
</gene>
<keyword evidence="4" id="KW-0802">TPR repeat</keyword>
<evidence type="ECO:0000256" key="3">
    <source>
        <dbReference type="ARBA" id="ARBA00022737"/>
    </source>
</evidence>
<accession>A0ABQ6M3V1</accession>
<keyword evidence="8" id="KW-1185">Reference proteome</keyword>
<dbReference type="PANTHER" id="PTHR44366:SF1">
    <property type="entry name" value="UDP-N-ACETYLGLUCOSAMINE--PEPTIDE N-ACETYLGLUCOSAMINYLTRANSFERASE 110 KDA SUBUNIT"/>
    <property type="match status" value="1"/>
</dbReference>
<evidence type="ECO:0000313" key="8">
    <source>
        <dbReference type="Proteomes" id="UP001165060"/>
    </source>
</evidence>
<keyword evidence="2" id="KW-0808">Transferase</keyword>
<sequence length="575" mass="61362">MGISSRASLPLASPSHSINHEYYLGVAQYQLGLAADSVPNLRAASLLSPDSAEIHDALGQALMSTWDCDGAAESYRTALSLLPPGDPRELYFRARILKVSSWVSSYEGNSRDTAQLLRDLGSSPPPAVPGLSTSDFPDNVLNRLPPSTLLSLSHKYQPFSSPAPPPPAPSPSRPLRLGFPSSDWSVHPVSTLARGLISFLSDDARLSVDLFSLTPPSADFSWWQANLTATLGEARFHDLSGMAPADGAARIAAEKIDVLVDLNGHTYNSGLAMMAGSPAPIQLTYLGLPETTGNSFISHFVTDALSLGLGGPAQGGAARFLEHQIVLPSPSYIANDHAQLQGHVVWRHPFRLSYDASQPTIACFSNFQKLSPTALDLYANVLRSNPGSRLVFFEYKGHGQAFPRLLQEFAARGIPAHRIGSAPQQEWIAHTWRKGAFDLALDTLEKQGHTTGLDGAWAGVPVVTLLPMSGPMVTRAGPTFQSPSGPGVAFSLKDYEAVSSSLLRDGLLRQGAREHAAGEAGRSSGVFDARRLAGEFGEAVRNVAEMKQLGLERLHLVVGGGQREGGGGELELESM</sequence>
<feature type="compositionally biased region" description="Pro residues" evidence="5">
    <location>
        <begin position="161"/>
        <end position="172"/>
    </location>
</feature>
<dbReference type="InterPro" id="IPR037919">
    <property type="entry name" value="OGT"/>
</dbReference>
<dbReference type="Gene3D" id="3.40.50.2000">
    <property type="entry name" value="Glycogen Phosphorylase B"/>
    <property type="match status" value="1"/>
</dbReference>
<evidence type="ECO:0000256" key="5">
    <source>
        <dbReference type="SAM" id="MobiDB-lite"/>
    </source>
</evidence>
<evidence type="ECO:0000256" key="4">
    <source>
        <dbReference type="ARBA" id="ARBA00022803"/>
    </source>
</evidence>
<feature type="region of interest" description="Disordered" evidence="5">
    <location>
        <begin position="118"/>
        <end position="139"/>
    </location>
</feature>
<name>A0ABQ6M3V1_9STRA</name>
<evidence type="ECO:0000256" key="1">
    <source>
        <dbReference type="ARBA" id="ARBA00004922"/>
    </source>
</evidence>
<feature type="domain" description="O-GlcNAc transferase C-terminal" evidence="6">
    <location>
        <begin position="173"/>
        <end position="346"/>
    </location>
</feature>
<dbReference type="EMBL" id="BRYB01003676">
    <property type="protein sequence ID" value="GMI19053.1"/>
    <property type="molecule type" value="Genomic_DNA"/>
</dbReference>
<comment type="pathway">
    <text evidence="1">Protein modification; protein glycosylation.</text>
</comment>